<dbReference type="OrthoDB" id="6302599at2759"/>
<organism evidence="1 2">
    <name type="scientific">Dibothriocephalus latus</name>
    <name type="common">Fish tapeworm</name>
    <name type="synonym">Diphyllobothrium latum</name>
    <dbReference type="NCBI Taxonomy" id="60516"/>
    <lineage>
        <taxon>Eukaryota</taxon>
        <taxon>Metazoa</taxon>
        <taxon>Spiralia</taxon>
        <taxon>Lophotrochozoa</taxon>
        <taxon>Platyhelminthes</taxon>
        <taxon>Cestoda</taxon>
        <taxon>Eucestoda</taxon>
        <taxon>Diphyllobothriidea</taxon>
        <taxon>Diphyllobothriidae</taxon>
        <taxon>Dibothriocephalus</taxon>
    </lineage>
</organism>
<evidence type="ECO:0000313" key="1">
    <source>
        <dbReference type="EMBL" id="VDK88713.1"/>
    </source>
</evidence>
<accession>A0A3P6U165</accession>
<evidence type="ECO:0000313" key="2">
    <source>
        <dbReference type="Proteomes" id="UP000281553"/>
    </source>
</evidence>
<reference evidence="1 2" key="1">
    <citation type="submission" date="2018-11" db="EMBL/GenBank/DDBJ databases">
        <authorList>
            <consortium name="Pathogen Informatics"/>
        </authorList>
    </citation>
    <scope>NUCLEOTIDE SEQUENCE [LARGE SCALE GENOMIC DNA]</scope>
</reference>
<keyword evidence="2" id="KW-1185">Reference proteome</keyword>
<dbReference type="EMBL" id="UYRU01045141">
    <property type="protein sequence ID" value="VDK88713.1"/>
    <property type="molecule type" value="Genomic_DNA"/>
</dbReference>
<gene>
    <name evidence="1" type="ORF">DILT_LOCUS4262</name>
</gene>
<proteinExistence type="predicted"/>
<dbReference type="Proteomes" id="UP000281553">
    <property type="component" value="Unassembled WGS sequence"/>
</dbReference>
<protein>
    <submittedName>
        <fullName evidence="1">Uncharacterized protein</fullName>
    </submittedName>
</protein>
<name>A0A3P6U165_DIBLA</name>
<sequence>MIRLVFQDCHARLRKYCQIIDREKTKCCELVGEDCTKLLQQRMLERAREKQAIHEAALEKKCHKLQYTTSSRNDVLVNNLSSKEPTKEQIQVLQHETSFNMADAKSKEQIQVLQHKASFNTADAKPVNKVAAVESVVNQTDATEKTKNFI</sequence>
<dbReference type="AlphaFoldDB" id="A0A3P6U165"/>